<evidence type="ECO:0000256" key="2">
    <source>
        <dbReference type="SAM" id="SignalP"/>
    </source>
</evidence>
<feature type="domain" description="Capsule synthesis protein CapA" evidence="3">
    <location>
        <begin position="47"/>
        <end position="297"/>
    </location>
</feature>
<proteinExistence type="inferred from homology"/>
<feature type="signal peptide" evidence="2">
    <location>
        <begin position="1"/>
        <end position="19"/>
    </location>
</feature>
<dbReference type="Proteomes" id="UP001524435">
    <property type="component" value="Unassembled WGS sequence"/>
</dbReference>
<dbReference type="SUPFAM" id="SSF56300">
    <property type="entry name" value="Metallo-dependent phosphatases"/>
    <property type="match status" value="1"/>
</dbReference>
<evidence type="ECO:0000259" key="3">
    <source>
        <dbReference type="SMART" id="SM00854"/>
    </source>
</evidence>
<comment type="similarity">
    <text evidence="1">Belongs to the CapA family.</text>
</comment>
<dbReference type="RefSeq" id="WP_256197471.1">
    <property type="nucleotide sequence ID" value="NZ_CALVCM010000026.1"/>
</dbReference>
<dbReference type="Pfam" id="PF09587">
    <property type="entry name" value="PGA_cap"/>
    <property type="match status" value="1"/>
</dbReference>
<organism evidence="4 5">
    <name type="scientific">Massilicoli timonensis</name>
    <dbReference type="NCBI Taxonomy" id="2015901"/>
    <lineage>
        <taxon>Bacteria</taxon>
        <taxon>Bacillati</taxon>
        <taxon>Bacillota</taxon>
        <taxon>Erysipelotrichia</taxon>
        <taxon>Erysipelotrichales</taxon>
        <taxon>Erysipelotrichaceae</taxon>
        <taxon>Massilicoli</taxon>
    </lineage>
</organism>
<feature type="chain" id="PRO_5045091780" evidence="2">
    <location>
        <begin position="20"/>
        <end position="398"/>
    </location>
</feature>
<dbReference type="InterPro" id="IPR029052">
    <property type="entry name" value="Metallo-depent_PP-like"/>
</dbReference>
<reference evidence="4 5" key="1">
    <citation type="submission" date="2022-06" db="EMBL/GenBank/DDBJ databases">
        <title>Isolation of gut microbiota from human fecal samples.</title>
        <authorList>
            <person name="Pamer E.G."/>
            <person name="Barat B."/>
            <person name="Waligurski E."/>
            <person name="Medina S."/>
            <person name="Paddock L."/>
            <person name="Mostad J."/>
        </authorList>
    </citation>
    <scope>NUCLEOTIDE SEQUENCE [LARGE SCALE GENOMIC DNA]</scope>
    <source>
        <strain evidence="4 5">DFI.6.1</strain>
    </source>
</reference>
<evidence type="ECO:0000313" key="4">
    <source>
        <dbReference type="EMBL" id="MCQ5121308.1"/>
    </source>
</evidence>
<dbReference type="PANTHER" id="PTHR33393">
    <property type="entry name" value="POLYGLUTAMINE SYNTHESIS ACCESSORY PROTEIN RV0574C-RELATED"/>
    <property type="match status" value="1"/>
</dbReference>
<dbReference type="InterPro" id="IPR019079">
    <property type="entry name" value="Capsule_synth_CapA"/>
</dbReference>
<comment type="caution">
    <text evidence="4">The sequence shown here is derived from an EMBL/GenBank/DDBJ whole genome shotgun (WGS) entry which is preliminary data.</text>
</comment>
<keyword evidence="2" id="KW-0732">Signal</keyword>
<sequence>MKKVVAILLSVLCMCACSADPDRVNQLVEKDSQTDKTKEEAKDTIVSFVGVGDNLIHNSIYEEADREAGAEGDGQYSFAKMYEPMKQDIQNADLAFINQETILGGDELGLSGYPTFNTPSAIADDVEAAGFDLVNTATNHCLDKWQTGIDHSAAVWGSKEGIIAAGTYTSQEDRDTIRTIKRKGITFSFLAYTYGTNGVIPEYDYSVAYFDDATITNDVKKAKEISDVVIVSAHWGTENDFMVNEEQQHYAQLFADLGVDVVIGTHPHVIQKVEWVKGSAGNEMLTVYSLGNFLSGMLEVDNVLGGMISFDFVQDHESKKISVQNVRWIPLVTHYEGDAADIMNTRHNYRVYRLDAYSEALANKHGLNGYEGQSVTIAGLQEKTAAIIDDQFLKEEQK</sequence>
<protein>
    <submittedName>
        <fullName evidence="4">CapA family protein</fullName>
    </submittedName>
</protein>
<evidence type="ECO:0000256" key="1">
    <source>
        <dbReference type="ARBA" id="ARBA00005662"/>
    </source>
</evidence>
<dbReference type="EMBL" id="JANGCH010000003">
    <property type="protein sequence ID" value="MCQ5121308.1"/>
    <property type="molecule type" value="Genomic_DNA"/>
</dbReference>
<keyword evidence="5" id="KW-1185">Reference proteome</keyword>
<dbReference type="SMART" id="SM00854">
    <property type="entry name" value="PGA_cap"/>
    <property type="match status" value="1"/>
</dbReference>
<name>A0ABT1SJA3_9FIRM</name>
<evidence type="ECO:0000313" key="5">
    <source>
        <dbReference type="Proteomes" id="UP001524435"/>
    </source>
</evidence>
<dbReference type="PANTHER" id="PTHR33393:SF12">
    <property type="entry name" value="CAPSULE BIOSYNTHESIS PROTEIN CAPA"/>
    <property type="match status" value="1"/>
</dbReference>
<accession>A0ABT1SJA3</accession>
<dbReference type="InterPro" id="IPR052169">
    <property type="entry name" value="CW_Biosynth-Accessory"/>
</dbReference>
<gene>
    <name evidence="4" type="ORF">NE663_03400</name>
</gene>
<dbReference type="CDD" id="cd07381">
    <property type="entry name" value="MPP_CapA"/>
    <property type="match status" value="1"/>
</dbReference>
<dbReference type="Gene3D" id="3.60.21.10">
    <property type="match status" value="1"/>
</dbReference>